<protein>
    <submittedName>
        <fullName evidence="2">Pilus assembly protein CpaE</fullName>
    </submittedName>
</protein>
<evidence type="ECO:0000259" key="1">
    <source>
        <dbReference type="Pfam" id="PF13614"/>
    </source>
</evidence>
<dbReference type="Proteomes" id="UP000237061">
    <property type="component" value="Unassembled WGS sequence"/>
</dbReference>
<dbReference type="PANTHER" id="PTHR43384">
    <property type="entry name" value="SEPTUM SITE-DETERMINING PROTEIN MIND HOMOLOG, CHLOROPLASTIC-RELATED"/>
    <property type="match status" value="1"/>
</dbReference>
<dbReference type="RefSeq" id="WP_103464259.1">
    <property type="nucleotide sequence ID" value="NZ_PPXB01000002.1"/>
</dbReference>
<dbReference type="InterPro" id="IPR027417">
    <property type="entry name" value="P-loop_NTPase"/>
</dbReference>
<dbReference type="PANTHER" id="PTHR43384:SF13">
    <property type="entry name" value="SLR0110 PROTEIN"/>
    <property type="match status" value="1"/>
</dbReference>
<proteinExistence type="predicted"/>
<dbReference type="InterPro" id="IPR025669">
    <property type="entry name" value="AAA_dom"/>
</dbReference>
<dbReference type="GO" id="GO:0005829">
    <property type="term" value="C:cytosol"/>
    <property type="evidence" value="ECO:0007669"/>
    <property type="project" value="TreeGrafter"/>
</dbReference>
<dbReference type="EMBL" id="PPXC01000002">
    <property type="protein sequence ID" value="POH74852.1"/>
    <property type="molecule type" value="Genomic_DNA"/>
</dbReference>
<dbReference type="Gene3D" id="3.40.50.300">
    <property type="entry name" value="P-loop containing nucleotide triphosphate hydrolases"/>
    <property type="match status" value="1"/>
</dbReference>
<sequence length="399" mass="41938">MSRFVIITTDTSFEQRVRAAVTGGLHGNVQRLPESAINGAPSGIILQDPSEPPEVVILGPGVSTDEALKLATVLDLQYPEVSVILAAETSPELVLTAMRSGIRDIVSPGADLAEIRVLLERACLSSAGRRRGLSNPATADHETGRVIAVMSPKGGVGKTTVATNLAMGLGKLAPMGVVIVDLDVQFGDVASALSLEPEHTLVDAVTGAAAHDAMVLKAFLTVHTGGIYALCSPMNPNEADLVTADHVSHLIAQLATEFRYVVVDTAPGLGELALATLEQASDAVWVVGMDIPSIKGLRTGFGVLHELGLVPQGRHVVLNFANRHTGLSVQDIEATLRVPVDVVLPLSPAVSFSTNKGVPLLQDGPRSAVSKNLRKLVERFAPDSAGQMHKKLHRRVVVS</sequence>
<dbReference type="InterPro" id="IPR050625">
    <property type="entry name" value="ParA/MinD_ATPase"/>
</dbReference>
<dbReference type="SUPFAM" id="SSF52540">
    <property type="entry name" value="P-loop containing nucleoside triphosphate hydrolases"/>
    <property type="match status" value="1"/>
</dbReference>
<reference evidence="2 3" key="1">
    <citation type="submission" date="2018-01" db="EMBL/GenBank/DDBJ databases">
        <title>Arthrobacter sp. nov., from glaciers in China.</title>
        <authorList>
            <person name="Liu Q."/>
            <person name="Xin Y.-H."/>
        </authorList>
    </citation>
    <scope>NUCLEOTIDE SEQUENCE [LARGE SCALE GENOMIC DNA]</scope>
    <source>
        <strain evidence="2 3">HLT2-12-2</strain>
    </source>
</reference>
<feature type="domain" description="AAA" evidence="1">
    <location>
        <begin position="145"/>
        <end position="297"/>
    </location>
</feature>
<accession>A0A2S4A0Y0</accession>
<gene>
    <name evidence="2" type="ORF">CVS27_03005</name>
</gene>
<dbReference type="GO" id="GO:0009898">
    <property type="term" value="C:cytoplasmic side of plasma membrane"/>
    <property type="evidence" value="ECO:0007669"/>
    <property type="project" value="TreeGrafter"/>
</dbReference>
<dbReference type="AlphaFoldDB" id="A0A2S4A0Y0"/>
<dbReference type="GO" id="GO:0016887">
    <property type="term" value="F:ATP hydrolysis activity"/>
    <property type="evidence" value="ECO:0007669"/>
    <property type="project" value="TreeGrafter"/>
</dbReference>
<dbReference type="GO" id="GO:0005524">
    <property type="term" value="F:ATP binding"/>
    <property type="evidence" value="ECO:0007669"/>
    <property type="project" value="TreeGrafter"/>
</dbReference>
<evidence type="ECO:0000313" key="2">
    <source>
        <dbReference type="EMBL" id="POH74852.1"/>
    </source>
</evidence>
<dbReference type="GO" id="GO:0051782">
    <property type="term" value="P:negative regulation of cell division"/>
    <property type="evidence" value="ECO:0007669"/>
    <property type="project" value="TreeGrafter"/>
</dbReference>
<dbReference type="Pfam" id="PF13614">
    <property type="entry name" value="AAA_31"/>
    <property type="match status" value="1"/>
</dbReference>
<keyword evidence="3" id="KW-1185">Reference proteome</keyword>
<organism evidence="2 3">
    <name type="scientific">Arthrobacter glacialis</name>
    <dbReference type="NCBI Taxonomy" id="1664"/>
    <lineage>
        <taxon>Bacteria</taxon>
        <taxon>Bacillati</taxon>
        <taxon>Actinomycetota</taxon>
        <taxon>Actinomycetes</taxon>
        <taxon>Micrococcales</taxon>
        <taxon>Micrococcaceae</taxon>
        <taxon>Arthrobacter</taxon>
    </lineage>
</organism>
<dbReference type="OrthoDB" id="3448281at2"/>
<dbReference type="Gene3D" id="3.40.50.2300">
    <property type="match status" value="1"/>
</dbReference>
<comment type="caution">
    <text evidence="2">The sequence shown here is derived from an EMBL/GenBank/DDBJ whole genome shotgun (WGS) entry which is preliminary data.</text>
</comment>
<evidence type="ECO:0000313" key="3">
    <source>
        <dbReference type="Proteomes" id="UP000237061"/>
    </source>
</evidence>
<name>A0A2S4A0Y0_ARTGL</name>